<evidence type="ECO:0000313" key="1">
    <source>
        <dbReference type="EMBL" id="PBK86634.1"/>
    </source>
</evidence>
<dbReference type="Proteomes" id="UP000217790">
    <property type="component" value="Unassembled WGS sequence"/>
</dbReference>
<dbReference type="InParanoid" id="A0A2H3CYS0"/>
<protein>
    <submittedName>
        <fullName evidence="1">Uncharacterized protein</fullName>
    </submittedName>
</protein>
<dbReference type="EMBL" id="KZ293683">
    <property type="protein sequence ID" value="PBK86634.1"/>
    <property type="molecule type" value="Genomic_DNA"/>
</dbReference>
<gene>
    <name evidence="1" type="ORF">ARMGADRAFT_533246</name>
</gene>
<keyword evidence="2" id="KW-1185">Reference proteome</keyword>
<dbReference type="AlphaFoldDB" id="A0A2H3CYS0"/>
<organism evidence="1 2">
    <name type="scientific">Armillaria gallica</name>
    <name type="common">Bulbous honey fungus</name>
    <name type="synonym">Armillaria bulbosa</name>
    <dbReference type="NCBI Taxonomy" id="47427"/>
    <lineage>
        <taxon>Eukaryota</taxon>
        <taxon>Fungi</taxon>
        <taxon>Dikarya</taxon>
        <taxon>Basidiomycota</taxon>
        <taxon>Agaricomycotina</taxon>
        <taxon>Agaricomycetes</taxon>
        <taxon>Agaricomycetidae</taxon>
        <taxon>Agaricales</taxon>
        <taxon>Marasmiineae</taxon>
        <taxon>Physalacriaceae</taxon>
        <taxon>Armillaria</taxon>
    </lineage>
</organism>
<sequence length="129" mass="14476">MEMKKPWRATLIRAPLSCLAPLLRLNRERTVPTGWEGGVSCDAVTFILSSLFNLFLVSSVSPHQSSTWTCFHYSSPLEILFHDILCTLGADPSKTPQYARGASVFRKCREYALPGSSVSISLRPRVWIF</sequence>
<evidence type="ECO:0000313" key="2">
    <source>
        <dbReference type="Proteomes" id="UP000217790"/>
    </source>
</evidence>
<name>A0A2H3CYS0_ARMGA</name>
<reference evidence="2" key="1">
    <citation type="journal article" date="2017" name="Nat. Ecol. Evol.">
        <title>Genome expansion and lineage-specific genetic innovations in the forest pathogenic fungi Armillaria.</title>
        <authorList>
            <person name="Sipos G."/>
            <person name="Prasanna A.N."/>
            <person name="Walter M.C."/>
            <person name="O'Connor E."/>
            <person name="Balint B."/>
            <person name="Krizsan K."/>
            <person name="Kiss B."/>
            <person name="Hess J."/>
            <person name="Varga T."/>
            <person name="Slot J."/>
            <person name="Riley R."/>
            <person name="Boka B."/>
            <person name="Rigling D."/>
            <person name="Barry K."/>
            <person name="Lee J."/>
            <person name="Mihaltcheva S."/>
            <person name="LaButti K."/>
            <person name="Lipzen A."/>
            <person name="Waldron R."/>
            <person name="Moloney N.M."/>
            <person name="Sperisen C."/>
            <person name="Kredics L."/>
            <person name="Vagvoelgyi C."/>
            <person name="Patrignani A."/>
            <person name="Fitzpatrick D."/>
            <person name="Nagy I."/>
            <person name="Doyle S."/>
            <person name="Anderson J.B."/>
            <person name="Grigoriev I.V."/>
            <person name="Gueldener U."/>
            <person name="Muensterkoetter M."/>
            <person name="Nagy L.G."/>
        </authorList>
    </citation>
    <scope>NUCLEOTIDE SEQUENCE [LARGE SCALE GENOMIC DNA]</scope>
    <source>
        <strain evidence="2">Ar21-2</strain>
    </source>
</reference>
<accession>A0A2H3CYS0</accession>
<proteinExistence type="predicted"/>